<feature type="compositionally biased region" description="Polar residues" evidence="3">
    <location>
        <begin position="35"/>
        <end position="69"/>
    </location>
</feature>
<name>A0A1Y2A801_9PLEO</name>
<comment type="caution">
    <text evidence="5">The sequence shown here is derived from an EMBL/GenBank/DDBJ whole genome shotgun (WGS) entry which is preliminary data.</text>
</comment>
<dbReference type="AlphaFoldDB" id="A0A1Y2A801"/>
<dbReference type="OrthoDB" id="747253at2759"/>
<accession>A0A1Y2A801</accession>
<dbReference type="PANTHER" id="PTHR47939">
    <property type="entry name" value="MEMBRANE-ASSOCIATED SALT-INDUCIBLE PROTEIN-LIKE"/>
    <property type="match status" value="1"/>
</dbReference>
<dbReference type="Pfam" id="PF13812">
    <property type="entry name" value="PPR_3"/>
    <property type="match status" value="1"/>
</dbReference>
<organism evidence="5 6">
    <name type="scientific">Clohesyomyces aquaticus</name>
    <dbReference type="NCBI Taxonomy" id="1231657"/>
    <lineage>
        <taxon>Eukaryota</taxon>
        <taxon>Fungi</taxon>
        <taxon>Dikarya</taxon>
        <taxon>Ascomycota</taxon>
        <taxon>Pezizomycotina</taxon>
        <taxon>Dothideomycetes</taxon>
        <taxon>Pleosporomycetidae</taxon>
        <taxon>Pleosporales</taxon>
        <taxon>Lindgomycetaceae</taxon>
        <taxon>Clohesyomyces</taxon>
    </lineage>
</organism>
<sequence>MPPSILNDALWKCLCPSFRTASIARKARTPRIPRMSSQAPSIAARTPTTNTPSRAHSTAASVQTRNPATRNPFHPSLASSKPPQPSLVHLPTPELYGRLRSDAAAGRYSDVFNIIKILVKDRREPPNLALYSALLRSFVGPEDGTGGKIRRVLDEMSEEGIELDTAACHYVIEALAVHPDYLLRNEILEYMQERWLSLNDKGHNLVVAGLLRDRLFEQALEKIDAMVQQHIAVAPWLYDTALYFLIDYGEVEEAYQLLLMRQNLSNGKPSAALWTHFLGCAARLHHAEAISYIWTTQVTPGYIKPPTTTCLNILNSCARTGNIALATDVFRVLAARGTTFTTHHYEPLLETYLRGNDLEAALSIVVIMAEAGIRVTAETLTALYLYLKSDSHSDANPSPDTDSSPAKNLTQTGENDARPALPLLAFTHLQSLSTSGKKIPIAAVNTCIAALISTTTTSTSSSLPTALSLYTTLPTLSLTPDIHTFNALFRGCHRSVPPRYTLAMHLASEMVALGIAPSALTYDRLVLVCCAAGEWEDAWRYYEEMRGGGFVPRRGMLERLIEGGVSRRDGRVRDVVRDMENLGFVARRGMREMVRGVFGEGEGEWEMGVDMEEVGRRDSRSGNSVG</sequence>
<feature type="region of interest" description="Disordered" evidence="3">
    <location>
        <begin position="393"/>
        <end position="414"/>
    </location>
</feature>
<evidence type="ECO:0000313" key="5">
    <source>
        <dbReference type="EMBL" id="ORY18643.1"/>
    </source>
</evidence>
<dbReference type="InterPro" id="IPR050667">
    <property type="entry name" value="PPR-containing_protein"/>
</dbReference>
<keyword evidence="1" id="KW-0677">Repeat</keyword>
<proteinExistence type="predicted"/>
<evidence type="ECO:0000256" key="3">
    <source>
        <dbReference type="SAM" id="MobiDB-lite"/>
    </source>
</evidence>
<dbReference type="PANTHER" id="PTHR47939:SF13">
    <property type="entry name" value="OS03G0201400 PROTEIN"/>
    <property type="match status" value="1"/>
</dbReference>
<reference evidence="5 6" key="1">
    <citation type="submission" date="2016-07" db="EMBL/GenBank/DDBJ databases">
        <title>Pervasive Adenine N6-methylation of Active Genes in Fungi.</title>
        <authorList>
            <consortium name="DOE Joint Genome Institute"/>
            <person name="Mondo S.J."/>
            <person name="Dannebaum R.O."/>
            <person name="Kuo R.C."/>
            <person name="Labutti K."/>
            <person name="Haridas S."/>
            <person name="Kuo A."/>
            <person name="Salamov A."/>
            <person name="Ahrendt S.R."/>
            <person name="Lipzen A."/>
            <person name="Sullivan W."/>
            <person name="Andreopoulos W.B."/>
            <person name="Clum A."/>
            <person name="Lindquist E."/>
            <person name="Daum C."/>
            <person name="Ramamoorthy G.K."/>
            <person name="Gryganskyi A."/>
            <person name="Culley D."/>
            <person name="Magnuson J.K."/>
            <person name="James T.Y."/>
            <person name="O'Malley M.A."/>
            <person name="Stajich J.E."/>
            <person name="Spatafora J.W."/>
            <person name="Visel A."/>
            <person name="Grigoriev I.V."/>
        </authorList>
    </citation>
    <scope>NUCLEOTIDE SEQUENCE [LARGE SCALE GENOMIC DNA]</scope>
    <source>
        <strain evidence="5 6">CBS 115471</strain>
    </source>
</reference>
<feature type="compositionally biased region" description="Polar residues" evidence="3">
    <location>
        <begin position="394"/>
        <end position="414"/>
    </location>
</feature>
<dbReference type="InterPro" id="IPR011990">
    <property type="entry name" value="TPR-like_helical_dom_sf"/>
</dbReference>
<evidence type="ECO:0000313" key="6">
    <source>
        <dbReference type="Proteomes" id="UP000193144"/>
    </source>
</evidence>
<dbReference type="STRING" id="1231657.A0A1Y2A801"/>
<evidence type="ECO:0000256" key="1">
    <source>
        <dbReference type="ARBA" id="ARBA00022737"/>
    </source>
</evidence>
<dbReference type="InterPro" id="IPR002885">
    <property type="entry name" value="PPR_rpt"/>
</dbReference>
<dbReference type="Pfam" id="PF23276">
    <property type="entry name" value="TPR_24"/>
    <property type="match status" value="1"/>
</dbReference>
<dbReference type="PROSITE" id="PS51375">
    <property type="entry name" value="PPR"/>
    <property type="match status" value="1"/>
</dbReference>
<evidence type="ECO:0000256" key="2">
    <source>
        <dbReference type="PROSITE-ProRule" id="PRU00708"/>
    </source>
</evidence>
<gene>
    <name evidence="5" type="ORF">BCR34DRAFT_473166</name>
</gene>
<keyword evidence="6" id="KW-1185">Reference proteome</keyword>
<feature type="region of interest" description="Disordered" evidence="3">
    <location>
        <begin position="26"/>
        <end position="89"/>
    </location>
</feature>
<dbReference type="InterPro" id="IPR057027">
    <property type="entry name" value="TPR_mt"/>
</dbReference>
<dbReference type="NCBIfam" id="TIGR00756">
    <property type="entry name" value="PPR"/>
    <property type="match status" value="1"/>
</dbReference>
<dbReference type="Gene3D" id="1.25.40.10">
    <property type="entry name" value="Tetratricopeptide repeat domain"/>
    <property type="match status" value="3"/>
</dbReference>
<feature type="domain" description="Pentatricopeptide repeat-containing protein-mitochondrial" evidence="4">
    <location>
        <begin position="308"/>
        <end position="471"/>
    </location>
</feature>
<dbReference type="Pfam" id="PF01535">
    <property type="entry name" value="PPR"/>
    <property type="match status" value="1"/>
</dbReference>
<dbReference type="Proteomes" id="UP000193144">
    <property type="component" value="Unassembled WGS sequence"/>
</dbReference>
<feature type="repeat" description="PPR" evidence="2">
    <location>
        <begin position="518"/>
        <end position="552"/>
    </location>
</feature>
<dbReference type="EMBL" id="MCFA01000006">
    <property type="protein sequence ID" value="ORY18643.1"/>
    <property type="molecule type" value="Genomic_DNA"/>
</dbReference>
<evidence type="ECO:0000259" key="4">
    <source>
        <dbReference type="Pfam" id="PF23276"/>
    </source>
</evidence>
<protein>
    <recommendedName>
        <fullName evidence="4">Pentatricopeptide repeat-containing protein-mitochondrial domain-containing protein</fullName>
    </recommendedName>
</protein>